<accession>A0ABP3B2M9</accession>
<dbReference type="InterPro" id="IPR029063">
    <property type="entry name" value="SAM-dependent_MTases_sf"/>
</dbReference>
<dbReference type="Proteomes" id="UP000019249">
    <property type="component" value="Unassembled WGS sequence"/>
</dbReference>
<protein>
    <submittedName>
        <fullName evidence="2">S-adenosylmethionine (SAM)-dependent methyltransferase</fullName>
    </submittedName>
</protein>
<organism evidence="2 3">
    <name type="scientific">Listeria floridensis FSL S10-1187</name>
    <dbReference type="NCBI Taxonomy" id="1265817"/>
    <lineage>
        <taxon>Bacteria</taxon>
        <taxon>Bacillati</taxon>
        <taxon>Bacillota</taxon>
        <taxon>Bacilli</taxon>
        <taxon>Bacillales</taxon>
        <taxon>Listeriaceae</taxon>
        <taxon>Listeria</taxon>
    </lineage>
</organism>
<dbReference type="Gene3D" id="3.40.50.150">
    <property type="entry name" value="Vaccinia Virus protein VP39"/>
    <property type="match status" value="1"/>
</dbReference>
<proteinExistence type="predicted"/>
<sequence>MNLLGIVPFSHELLKKVIFPGDAVLDGTCGNGHDTLFLAELVGPNGQVFGYDIQAKAIQITESRLEDAGMSDQVRLF</sequence>
<dbReference type="Pfam" id="PF13847">
    <property type="entry name" value="Methyltransf_31"/>
    <property type="match status" value="1"/>
</dbReference>
<dbReference type="GO" id="GO:0032259">
    <property type="term" value="P:methylation"/>
    <property type="evidence" value="ECO:0007669"/>
    <property type="project" value="UniProtKB-KW"/>
</dbReference>
<keyword evidence="2" id="KW-0808">Transferase</keyword>
<dbReference type="EMBL" id="AODF01000002">
    <property type="protein sequence ID" value="EUJ33562.1"/>
    <property type="molecule type" value="Genomic_DNA"/>
</dbReference>
<evidence type="ECO:0000259" key="1">
    <source>
        <dbReference type="Pfam" id="PF13847"/>
    </source>
</evidence>
<dbReference type="PANTHER" id="PTHR35276:SF1">
    <property type="entry name" value="TRNA (MNM(5)S(2)U34)-METHYLTRANSFERASE, CHLOROPLASTIC"/>
    <property type="match status" value="1"/>
</dbReference>
<evidence type="ECO:0000313" key="2">
    <source>
        <dbReference type="EMBL" id="EUJ33562.1"/>
    </source>
</evidence>
<evidence type="ECO:0000313" key="3">
    <source>
        <dbReference type="Proteomes" id="UP000019249"/>
    </source>
</evidence>
<keyword evidence="3" id="KW-1185">Reference proteome</keyword>
<comment type="caution">
    <text evidence="2">The sequence shown here is derived from an EMBL/GenBank/DDBJ whole genome shotgun (WGS) entry which is preliminary data.</text>
</comment>
<dbReference type="InterPro" id="IPR010719">
    <property type="entry name" value="MnmM_MeTrfase"/>
</dbReference>
<feature type="domain" description="Methyltransferase" evidence="1">
    <location>
        <begin position="20"/>
        <end position="71"/>
    </location>
</feature>
<gene>
    <name evidence="2" type="ORF">MFLO_02187</name>
</gene>
<dbReference type="InterPro" id="IPR025714">
    <property type="entry name" value="Methyltranfer_dom"/>
</dbReference>
<name>A0ABP3B2M9_9LIST</name>
<keyword evidence="2" id="KW-0489">Methyltransferase</keyword>
<dbReference type="GO" id="GO:0008168">
    <property type="term" value="F:methyltransferase activity"/>
    <property type="evidence" value="ECO:0007669"/>
    <property type="project" value="UniProtKB-KW"/>
</dbReference>
<reference evidence="2 3" key="1">
    <citation type="journal article" date="2014" name="Int. J. Syst. Evol. Microbiol.">
        <title>Listeria floridensis sp. nov., Listeria aquatica sp. nov., Listeria cornellensis sp. nov., Listeria riparia sp. nov. and Listeria grandensis sp. nov., from agricultural and natural environments.</title>
        <authorList>
            <person name="den Bakker H.C."/>
            <person name="Warchocki S."/>
            <person name="Wright E.M."/>
            <person name="Allred A.F."/>
            <person name="Ahlstrom C."/>
            <person name="Manuel C.S."/>
            <person name="Stasiewicz M.J."/>
            <person name="Burrell A."/>
            <person name="Roof S."/>
            <person name="Strawn L."/>
            <person name="Fortes E.D."/>
            <person name="Nightingale K.K."/>
            <person name="Kephart D."/>
            <person name="Wiedmann M."/>
        </authorList>
    </citation>
    <scope>NUCLEOTIDE SEQUENCE [LARGE SCALE GENOMIC DNA]</scope>
    <source>
        <strain evidence="2 3">FSL S10-1187</strain>
    </source>
</reference>
<dbReference type="SUPFAM" id="SSF53335">
    <property type="entry name" value="S-adenosyl-L-methionine-dependent methyltransferases"/>
    <property type="match status" value="1"/>
</dbReference>
<dbReference type="PANTHER" id="PTHR35276">
    <property type="entry name" value="S-ADENOSYL-L-METHIONINE-DEPENDENT METHYLTRANSFERASES SUPERFAMILY PROTEIN"/>
    <property type="match status" value="1"/>
</dbReference>